<evidence type="ECO:0000313" key="1">
    <source>
        <dbReference type="EMBL" id="CAI8619225.1"/>
    </source>
</evidence>
<reference evidence="1 2" key="1">
    <citation type="submission" date="2023-01" db="EMBL/GenBank/DDBJ databases">
        <authorList>
            <person name="Kreplak J."/>
        </authorList>
    </citation>
    <scope>NUCLEOTIDE SEQUENCE [LARGE SCALE GENOMIC DNA]</scope>
</reference>
<keyword evidence="2" id="KW-1185">Reference proteome</keyword>
<dbReference type="AlphaFoldDB" id="A0AAV1B9I3"/>
<protein>
    <submittedName>
        <fullName evidence="1">Uncharacterized protein</fullName>
    </submittedName>
</protein>
<evidence type="ECO:0000313" key="2">
    <source>
        <dbReference type="Proteomes" id="UP001157006"/>
    </source>
</evidence>
<sequence length="110" mass="12802">MNLPPHIIYQMEEFSTVIFDRIQSLVVERLIASDHIAYGYKWDTLRTFVDIKLRVHLKNVATSKVEMGTHIQSVVPKKEEIYVQMKTLDAKQDEMGSDLKAILENLKQKL</sequence>
<organism evidence="1 2">
    <name type="scientific">Vicia faba</name>
    <name type="common">Broad bean</name>
    <name type="synonym">Faba vulgaris</name>
    <dbReference type="NCBI Taxonomy" id="3906"/>
    <lineage>
        <taxon>Eukaryota</taxon>
        <taxon>Viridiplantae</taxon>
        <taxon>Streptophyta</taxon>
        <taxon>Embryophyta</taxon>
        <taxon>Tracheophyta</taxon>
        <taxon>Spermatophyta</taxon>
        <taxon>Magnoliopsida</taxon>
        <taxon>eudicotyledons</taxon>
        <taxon>Gunneridae</taxon>
        <taxon>Pentapetalae</taxon>
        <taxon>rosids</taxon>
        <taxon>fabids</taxon>
        <taxon>Fabales</taxon>
        <taxon>Fabaceae</taxon>
        <taxon>Papilionoideae</taxon>
        <taxon>50 kb inversion clade</taxon>
        <taxon>NPAAA clade</taxon>
        <taxon>Hologalegina</taxon>
        <taxon>IRL clade</taxon>
        <taxon>Fabeae</taxon>
        <taxon>Vicia</taxon>
    </lineage>
</organism>
<gene>
    <name evidence="1" type="ORF">VFH_VI160520</name>
</gene>
<accession>A0AAV1B9I3</accession>
<dbReference type="Proteomes" id="UP001157006">
    <property type="component" value="Chromosome 6"/>
</dbReference>
<name>A0AAV1B9I3_VICFA</name>
<dbReference type="EMBL" id="OX451741">
    <property type="protein sequence ID" value="CAI8619225.1"/>
    <property type="molecule type" value="Genomic_DNA"/>
</dbReference>
<proteinExistence type="predicted"/>